<keyword evidence="2 4" id="KW-0808">Transferase</keyword>
<dbReference type="EC" id="2.3.2.29" evidence="4"/>
<organism evidence="7 8">
    <name type="scientific">Arsukibacterium indicum</name>
    <dbReference type="NCBI Taxonomy" id="2848612"/>
    <lineage>
        <taxon>Bacteria</taxon>
        <taxon>Pseudomonadati</taxon>
        <taxon>Pseudomonadota</taxon>
        <taxon>Gammaproteobacteria</taxon>
        <taxon>Chromatiales</taxon>
        <taxon>Chromatiaceae</taxon>
        <taxon>Arsukibacterium</taxon>
    </lineage>
</organism>
<dbReference type="GO" id="GO:0004057">
    <property type="term" value="F:arginyl-tRNA--protein transferase activity"/>
    <property type="evidence" value="ECO:0007669"/>
    <property type="project" value="UniProtKB-EC"/>
</dbReference>
<dbReference type="HAMAP" id="MF_00689">
    <property type="entry name" value="Bpt"/>
    <property type="match status" value="1"/>
</dbReference>
<dbReference type="PANTHER" id="PTHR21367:SF1">
    <property type="entry name" value="ARGINYL-TRNA--PROTEIN TRANSFERASE 1"/>
    <property type="match status" value="1"/>
</dbReference>
<evidence type="ECO:0000259" key="5">
    <source>
        <dbReference type="Pfam" id="PF04376"/>
    </source>
</evidence>
<evidence type="ECO:0000313" key="7">
    <source>
        <dbReference type="EMBL" id="MBV2127522.1"/>
    </source>
</evidence>
<dbReference type="InterPro" id="IPR030700">
    <property type="entry name" value="N-end_Aminoacyl_Trfase"/>
</dbReference>
<dbReference type="InterPro" id="IPR007472">
    <property type="entry name" value="N-end_Aminoacyl_Trfase_C"/>
</dbReference>
<feature type="domain" description="N-end rule aminoacyl transferase C-terminal" evidence="6">
    <location>
        <begin position="114"/>
        <end position="233"/>
    </location>
</feature>
<evidence type="ECO:0000313" key="8">
    <source>
        <dbReference type="Proteomes" id="UP000704611"/>
    </source>
</evidence>
<dbReference type="InterPro" id="IPR017138">
    <property type="entry name" value="Asp_Glu_LeuTrfase"/>
</dbReference>
<dbReference type="InterPro" id="IPR007471">
    <property type="entry name" value="N-end_Aminoacyl_Trfase_N"/>
</dbReference>
<accession>A0ABS6MFD3</accession>
<comment type="similarity">
    <text evidence="4">Belongs to the R-transferase family. Bpt subfamily.</text>
</comment>
<evidence type="ECO:0000256" key="2">
    <source>
        <dbReference type="ARBA" id="ARBA00022679"/>
    </source>
</evidence>
<dbReference type="Pfam" id="PF04376">
    <property type="entry name" value="ATE_N"/>
    <property type="match status" value="1"/>
</dbReference>
<name>A0ABS6MFD3_9GAMM</name>
<comment type="subcellular location">
    <subcellularLocation>
        <location evidence="4">Cytoplasm</location>
    </subcellularLocation>
</comment>
<dbReference type="PANTHER" id="PTHR21367">
    <property type="entry name" value="ARGININE-TRNA-PROTEIN TRANSFERASE 1"/>
    <property type="match status" value="1"/>
</dbReference>
<evidence type="ECO:0000256" key="4">
    <source>
        <dbReference type="HAMAP-Rule" id="MF_00689"/>
    </source>
</evidence>
<evidence type="ECO:0000259" key="6">
    <source>
        <dbReference type="Pfam" id="PF04377"/>
    </source>
</evidence>
<comment type="catalytic activity">
    <reaction evidence="4">
        <text>N-terminal L-glutamyl-[protein] + L-leucyl-tRNA(Leu) = N-terminal L-leucyl-L-glutamyl-[protein] + tRNA(Leu) + H(+)</text>
        <dbReference type="Rhea" id="RHEA:50412"/>
        <dbReference type="Rhea" id="RHEA-COMP:9613"/>
        <dbReference type="Rhea" id="RHEA-COMP:9622"/>
        <dbReference type="Rhea" id="RHEA-COMP:12664"/>
        <dbReference type="Rhea" id="RHEA-COMP:12668"/>
        <dbReference type="ChEBI" id="CHEBI:15378"/>
        <dbReference type="ChEBI" id="CHEBI:64721"/>
        <dbReference type="ChEBI" id="CHEBI:78442"/>
        <dbReference type="ChEBI" id="CHEBI:78494"/>
        <dbReference type="ChEBI" id="CHEBI:133041"/>
        <dbReference type="EC" id="2.3.2.29"/>
    </reaction>
</comment>
<keyword evidence="3 4" id="KW-0012">Acyltransferase</keyword>
<dbReference type="EMBL" id="JAHRID010000001">
    <property type="protein sequence ID" value="MBV2127522.1"/>
    <property type="molecule type" value="Genomic_DNA"/>
</dbReference>
<evidence type="ECO:0000256" key="1">
    <source>
        <dbReference type="ARBA" id="ARBA00022490"/>
    </source>
</evidence>
<gene>
    <name evidence="4" type="primary">bpt</name>
    <name evidence="7" type="ORF">KQY15_00235</name>
</gene>
<sequence>MTELFSATQRHLRFGLTEPASCSYLPDQQEQLVVLMPDEPISAELYQHLLSLNFRRSGEQTYTPHCPACRACQSVRISPMQWQPSRSQRRLLKKAQRSGLHYRIVAEPDINLYFPLFAAYIAFKHDDGVMYPANKDQLQSMLECSWLPVRFLEIYHAEQLISVSIIDELADSYSAVYTFFAEQFQHMSPGKLAIVYLLQQALQDNKSYVYLGYLVAACQKMAYKAEFRPQQRFIQGQWHSFA</sequence>
<protein>
    <recommendedName>
        <fullName evidence="4">Aspartate/glutamate leucyltransferase</fullName>
        <ecNumber evidence="4">2.3.2.29</ecNumber>
    </recommendedName>
</protein>
<evidence type="ECO:0000256" key="3">
    <source>
        <dbReference type="ARBA" id="ARBA00023315"/>
    </source>
</evidence>
<dbReference type="Pfam" id="PF04377">
    <property type="entry name" value="ATE_C"/>
    <property type="match status" value="1"/>
</dbReference>
<feature type="domain" description="N-end aminoacyl transferase N-terminal" evidence="5">
    <location>
        <begin position="21"/>
        <end position="90"/>
    </location>
</feature>
<dbReference type="Proteomes" id="UP000704611">
    <property type="component" value="Unassembled WGS sequence"/>
</dbReference>
<proteinExistence type="inferred from homology"/>
<keyword evidence="1 4" id="KW-0963">Cytoplasm</keyword>
<comment type="catalytic activity">
    <reaction evidence="4">
        <text>N-terminal L-aspartyl-[protein] + L-leucyl-tRNA(Leu) = N-terminal L-leucyl-L-aspartyl-[protein] + tRNA(Leu) + H(+)</text>
        <dbReference type="Rhea" id="RHEA:50420"/>
        <dbReference type="Rhea" id="RHEA-COMP:9613"/>
        <dbReference type="Rhea" id="RHEA-COMP:9622"/>
        <dbReference type="Rhea" id="RHEA-COMP:12669"/>
        <dbReference type="Rhea" id="RHEA-COMP:12674"/>
        <dbReference type="ChEBI" id="CHEBI:15378"/>
        <dbReference type="ChEBI" id="CHEBI:64720"/>
        <dbReference type="ChEBI" id="CHEBI:78442"/>
        <dbReference type="ChEBI" id="CHEBI:78494"/>
        <dbReference type="ChEBI" id="CHEBI:133042"/>
        <dbReference type="EC" id="2.3.2.29"/>
    </reaction>
</comment>
<dbReference type="PIRSF" id="PIRSF037208">
    <property type="entry name" value="ATE_pro_prd"/>
    <property type="match status" value="1"/>
</dbReference>
<dbReference type="NCBIfam" id="NF002345">
    <property type="entry name" value="PRK01305.2-2"/>
    <property type="match status" value="1"/>
</dbReference>
<dbReference type="RefSeq" id="WP_217666397.1">
    <property type="nucleotide sequence ID" value="NZ_JAHRID010000001.1"/>
</dbReference>
<dbReference type="NCBIfam" id="NF002346">
    <property type="entry name" value="PRK01305.2-3"/>
    <property type="match status" value="1"/>
</dbReference>
<reference evidence="7 8" key="1">
    <citation type="submission" date="2021-06" db="EMBL/GenBank/DDBJ databases">
        <title>Rheinheimera indica sp. nov., isolated from deep-sea sediment.</title>
        <authorList>
            <person name="Wang Z."/>
            <person name="Zhang X.-Y."/>
        </authorList>
    </citation>
    <scope>NUCLEOTIDE SEQUENCE [LARGE SCALE GENOMIC DNA]</scope>
    <source>
        <strain evidence="7 8">SM2107</strain>
    </source>
</reference>
<comment type="caution">
    <text evidence="7">The sequence shown here is derived from an EMBL/GenBank/DDBJ whole genome shotgun (WGS) entry which is preliminary data.</text>
</comment>
<keyword evidence="8" id="KW-1185">Reference proteome</keyword>
<comment type="function">
    <text evidence="4">Functions in the N-end rule pathway of protein degradation where it conjugates Leu from its aminoacyl-tRNA to the N-termini of proteins containing an N-terminal aspartate or glutamate.</text>
</comment>